<gene>
    <name evidence="1" type="ORF">IQ260_13685</name>
</gene>
<comment type="caution">
    <text evidence="1">The sequence shown here is derived from an EMBL/GenBank/DDBJ whole genome shotgun (WGS) entry which is preliminary data.</text>
</comment>
<protein>
    <submittedName>
        <fullName evidence="1">Phage infection protein</fullName>
    </submittedName>
</protein>
<proteinExistence type="predicted"/>
<organism evidence="1 2">
    <name type="scientific">Leptolyngbya cf. ectocarpi LEGE 11479</name>
    <dbReference type="NCBI Taxonomy" id="1828722"/>
    <lineage>
        <taxon>Bacteria</taxon>
        <taxon>Bacillati</taxon>
        <taxon>Cyanobacteriota</taxon>
        <taxon>Cyanophyceae</taxon>
        <taxon>Leptolyngbyales</taxon>
        <taxon>Leptolyngbyaceae</taxon>
        <taxon>Leptolyngbya group</taxon>
        <taxon>Leptolyngbya</taxon>
    </lineage>
</organism>
<name>A0A928ZUI3_LEPEC</name>
<accession>A0A928ZUI3</accession>
<evidence type="ECO:0000313" key="2">
    <source>
        <dbReference type="Proteomes" id="UP000615026"/>
    </source>
</evidence>
<dbReference type="AlphaFoldDB" id="A0A928ZUI3"/>
<dbReference type="Proteomes" id="UP000615026">
    <property type="component" value="Unassembled WGS sequence"/>
</dbReference>
<dbReference type="EMBL" id="JADEXP010000113">
    <property type="protein sequence ID" value="MBE9067707.1"/>
    <property type="molecule type" value="Genomic_DNA"/>
</dbReference>
<keyword evidence="2" id="KW-1185">Reference proteome</keyword>
<reference evidence="1" key="1">
    <citation type="submission" date="2020-10" db="EMBL/GenBank/DDBJ databases">
        <authorList>
            <person name="Castelo-Branco R."/>
            <person name="Eusebio N."/>
            <person name="Adriana R."/>
            <person name="Vieira A."/>
            <person name="Brugerolle De Fraissinette N."/>
            <person name="Rezende De Castro R."/>
            <person name="Schneider M.P."/>
            <person name="Vasconcelos V."/>
            <person name="Leao P.N."/>
        </authorList>
    </citation>
    <scope>NUCLEOTIDE SEQUENCE</scope>
    <source>
        <strain evidence="1">LEGE 11479</strain>
    </source>
</reference>
<sequence length="118" mass="13575">MEKLSVKLKNCYGISSLEHVFDFSKSHANLIYAPNGVMKTSFAKTFKKLSEGREPREEVYNKKSSYEIKIDNNIIESDNILVVEPFDPSYESKNISTLLVNADKKSRYDEIYRKIADA</sequence>
<evidence type="ECO:0000313" key="1">
    <source>
        <dbReference type="EMBL" id="MBE9067707.1"/>
    </source>
</evidence>
<feature type="non-terminal residue" evidence="1">
    <location>
        <position position="118"/>
    </location>
</feature>